<comment type="caution">
    <text evidence="2">The sequence shown here is derived from an EMBL/GenBank/DDBJ whole genome shotgun (WGS) entry which is preliminary data.</text>
</comment>
<dbReference type="Proteomes" id="UP000712600">
    <property type="component" value="Unassembled WGS sequence"/>
</dbReference>
<feature type="compositionally biased region" description="Polar residues" evidence="1">
    <location>
        <begin position="43"/>
        <end position="69"/>
    </location>
</feature>
<dbReference type="EMBL" id="QGKX02001290">
    <property type="protein sequence ID" value="KAF3540630.1"/>
    <property type="molecule type" value="Genomic_DNA"/>
</dbReference>
<gene>
    <name evidence="2" type="ORF">F2Q69_00020766</name>
</gene>
<sequence length="93" mass="10688">MVMTIEEDDDPDDDDVKKQTRIAFKTTCKSRSHDMRPRILDPTTCNFSNSQPATSITTTEQLRPTNSRPPNLRPHELTTDELATSRFFFDQQG</sequence>
<proteinExistence type="predicted"/>
<evidence type="ECO:0000313" key="2">
    <source>
        <dbReference type="EMBL" id="KAF3540630.1"/>
    </source>
</evidence>
<protein>
    <submittedName>
        <fullName evidence="2">Uncharacterized protein</fullName>
    </submittedName>
</protein>
<accession>A0A8S9QH99</accession>
<dbReference type="AlphaFoldDB" id="A0A8S9QH99"/>
<feature type="region of interest" description="Disordered" evidence="1">
    <location>
        <begin position="28"/>
        <end position="78"/>
    </location>
</feature>
<evidence type="ECO:0000313" key="3">
    <source>
        <dbReference type="Proteomes" id="UP000712600"/>
    </source>
</evidence>
<reference evidence="2" key="1">
    <citation type="submission" date="2019-12" db="EMBL/GenBank/DDBJ databases">
        <title>Genome sequencing and annotation of Brassica cretica.</title>
        <authorList>
            <person name="Studholme D.J."/>
            <person name="Sarris P."/>
        </authorList>
    </citation>
    <scope>NUCLEOTIDE SEQUENCE</scope>
    <source>
        <strain evidence="2">PFS-109/04</strain>
        <tissue evidence="2">Leaf</tissue>
    </source>
</reference>
<evidence type="ECO:0000256" key="1">
    <source>
        <dbReference type="SAM" id="MobiDB-lite"/>
    </source>
</evidence>
<organism evidence="2 3">
    <name type="scientific">Brassica cretica</name>
    <name type="common">Mustard</name>
    <dbReference type="NCBI Taxonomy" id="69181"/>
    <lineage>
        <taxon>Eukaryota</taxon>
        <taxon>Viridiplantae</taxon>
        <taxon>Streptophyta</taxon>
        <taxon>Embryophyta</taxon>
        <taxon>Tracheophyta</taxon>
        <taxon>Spermatophyta</taxon>
        <taxon>Magnoliopsida</taxon>
        <taxon>eudicotyledons</taxon>
        <taxon>Gunneridae</taxon>
        <taxon>Pentapetalae</taxon>
        <taxon>rosids</taxon>
        <taxon>malvids</taxon>
        <taxon>Brassicales</taxon>
        <taxon>Brassicaceae</taxon>
        <taxon>Brassiceae</taxon>
        <taxon>Brassica</taxon>
    </lineage>
</organism>
<name>A0A8S9QH99_BRACR</name>